<evidence type="ECO:0000259" key="3">
    <source>
        <dbReference type="Pfam" id="PF01361"/>
    </source>
</evidence>
<dbReference type="InterPro" id="IPR014347">
    <property type="entry name" value="Tautomerase/MIF_sf"/>
</dbReference>
<evidence type="ECO:0000256" key="1">
    <source>
        <dbReference type="ARBA" id="ARBA00006723"/>
    </source>
</evidence>
<comment type="similarity">
    <text evidence="1">Belongs to the 4-oxalocrotonate tautomerase family.</text>
</comment>
<dbReference type="Gene3D" id="3.30.429.10">
    <property type="entry name" value="Macrophage Migration Inhibitory Factor"/>
    <property type="match status" value="1"/>
</dbReference>
<gene>
    <name evidence="4" type="ORF">ELY37_13805</name>
</gene>
<name>A0A433LB03_9GAMM</name>
<proteinExistence type="inferred from homology"/>
<dbReference type="OrthoDB" id="3395834at2"/>
<dbReference type="GO" id="GO:0016853">
    <property type="term" value="F:isomerase activity"/>
    <property type="evidence" value="ECO:0007669"/>
    <property type="project" value="UniProtKB-KW"/>
</dbReference>
<keyword evidence="2" id="KW-0413">Isomerase</keyword>
<organism evidence="4 5">
    <name type="scientific">Vreelandella populi</name>
    <dbReference type="NCBI Taxonomy" id="2498858"/>
    <lineage>
        <taxon>Bacteria</taxon>
        <taxon>Pseudomonadati</taxon>
        <taxon>Pseudomonadota</taxon>
        <taxon>Gammaproteobacteria</taxon>
        <taxon>Oceanospirillales</taxon>
        <taxon>Halomonadaceae</taxon>
        <taxon>Vreelandella</taxon>
    </lineage>
</organism>
<evidence type="ECO:0000313" key="5">
    <source>
        <dbReference type="Proteomes" id="UP000286912"/>
    </source>
</evidence>
<dbReference type="PANTHER" id="PTHR35530">
    <property type="entry name" value="TAUTOMERASE-RELATED"/>
    <property type="match status" value="1"/>
</dbReference>
<dbReference type="AlphaFoldDB" id="A0A433LB03"/>
<evidence type="ECO:0000313" key="4">
    <source>
        <dbReference type="EMBL" id="RUR45131.1"/>
    </source>
</evidence>
<evidence type="ECO:0000256" key="2">
    <source>
        <dbReference type="ARBA" id="ARBA00023235"/>
    </source>
</evidence>
<comment type="caution">
    <text evidence="4">The sequence shown here is derived from an EMBL/GenBank/DDBJ whole genome shotgun (WGS) entry which is preliminary data.</text>
</comment>
<protein>
    <submittedName>
        <fullName evidence="4">4-oxalocrotonate tautomerase family protein</fullName>
    </submittedName>
</protein>
<sequence length="65" mass="7263">MPVVNIQMFDGRDEAKSAIAKEVTDAIAKHANIEPQYVYAIFNDVTTENWAISGEIFAETMKKSN</sequence>
<reference evidence="4 5" key="1">
    <citation type="submission" date="2018-12" db="EMBL/GenBank/DDBJ databases">
        <title>three novel Halomonas strain isolated from plants.</title>
        <authorList>
            <person name="Sun C."/>
        </authorList>
    </citation>
    <scope>NUCLEOTIDE SEQUENCE [LARGE SCALE GENOMIC DNA]</scope>
    <source>
        <strain evidence="4 5">RC</strain>
    </source>
</reference>
<keyword evidence="5" id="KW-1185">Reference proteome</keyword>
<dbReference type="InterPro" id="IPR004370">
    <property type="entry name" value="4-OT-like_dom"/>
</dbReference>
<dbReference type="EMBL" id="RZHD01000006">
    <property type="protein sequence ID" value="RUR45131.1"/>
    <property type="molecule type" value="Genomic_DNA"/>
</dbReference>
<dbReference type="Proteomes" id="UP000286912">
    <property type="component" value="Unassembled WGS sequence"/>
</dbReference>
<dbReference type="PANTHER" id="PTHR35530:SF1">
    <property type="entry name" value="2-HYDROXYMUCONATE TAUTOMERASE"/>
    <property type="match status" value="1"/>
</dbReference>
<dbReference type="RefSeq" id="WP_126981881.1">
    <property type="nucleotide sequence ID" value="NZ_RZHD01000006.1"/>
</dbReference>
<feature type="domain" description="4-oxalocrotonate tautomerase-like" evidence="3">
    <location>
        <begin position="2"/>
        <end position="58"/>
    </location>
</feature>
<dbReference type="Pfam" id="PF01361">
    <property type="entry name" value="Tautomerase"/>
    <property type="match status" value="1"/>
</dbReference>
<accession>A0A433LB03</accession>
<dbReference type="SUPFAM" id="SSF55331">
    <property type="entry name" value="Tautomerase/MIF"/>
    <property type="match status" value="1"/>
</dbReference>